<comment type="caution">
    <text evidence="2">The sequence shown here is derived from an EMBL/GenBank/DDBJ whole genome shotgun (WGS) entry which is preliminary data.</text>
</comment>
<reference evidence="2 3" key="1">
    <citation type="submission" date="2019-02" db="EMBL/GenBank/DDBJ databases">
        <title>Genomic Encyclopedia of Type Strains, Phase IV (KMG-IV): sequencing the most valuable type-strain genomes for metagenomic binning, comparative biology and taxonomic classification.</title>
        <authorList>
            <person name="Goeker M."/>
        </authorList>
    </citation>
    <scope>NUCLEOTIDE SEQUENCE [LARGE SCALE GENOMIC DNA]</scope>
    <source>
        <strain evidence="2 3">DSM 101727</strain>
    </source>
</reference>
<organism evidence="2 3">
    <name type="scientific">Herbihabitans rhizosphaerae</name>
    <dbReference type="NCBI Taxonomy" id="1872711"/>
    <lineage>
        <taxon>Bacteria</taxon>
        <taxon>Bacillati</taxon>
        <taxon>Actinomycetota</taxon>
        <taxon>Actinomycetes</taxon>
        <taxon>Pseudonocardiales</taxon>
        <taxon>Pseudonocardiaceae</taxon>
        <taxon>Herbihabitans</taxon>
    </lineage>
</organism>
<dbReference type="RefSeq" id="WP_130348010.1">
    <property type="nucleotide sequence ID" value="NZ_SGWQ01000013.1"/>
</dbReference>
<sequence>MTSGSENTPVPEGDYTESGVPTFDYVRDQIEGRAATSTGAAELPTEAATAEALDEQMAEREKAGRDKLEEIRRSMRER</sequence>
<evidence type="ECO:0000256" key="1">
    <source>
        <dbReference type="SAM" id="MobiDB-lite"/>
    </source>
</evidence>
<protein>
    <submittedName>
        <fullName evidence="2">Uncharacterized protein</fullName>
    </submittedName>
</protein>
<dbReference type="Proteomes" id="UP000294257">
    <property type="component" value="Unassembled WGS sequence"/>
</dbReference>
<dbReference type="EMBL" id="SGWQ01000013">
    <property type="protein sequence ID" value="RZS32184.1"/>
    <property type="molecule type" value="Genomic_DNA"/>
</dbReference>
<accession>A0A4Q7KDA2</accession>
<proteinExistence type="predicted"/>
<feature type="compositionally biased region" description="Basic and acidic residues" evidence="1">
    <location>
        <begin position="57"/>
        <end position="78"/>
    </location>
</feature>
<dbReference type="OrthoDB" id="4377479at2"/>
<evidence type="ECO:0000313" key="3">
    <source>
        <dbReference type="Proteomes" id="UP000294257"/>
    </source>
</evidence>
<keyword evidence="3" id="KW-1185">Reference proteome</keyword>
<gene>
    <name evidence="2" type="ORF">EV193_11325</name>
</gene>
<dbReference type="AlphaFoldDB" id="A0A4Q7KDA2"/>
<name>A0A4Q7KDA2_9PSEU</name>
<feature type="region of interest" description="Disordered" evidence="1">
    <location>
        <begin position="51"/>
        <end position="78"/>
    </location>
</feature>
<feature type="region of interest" description="Disordered" evidence="1">
    <location>
        <begin position="1"/>
        <end position="21"/>
    </location>
</feature>
<evidence type="ECO:0000313" key="2">
    <source>
        <dbReference type="EMBL" id="RZS32184.1"/>
    </source>
</evidence>